<reference evidence="1 2" key="1">
    <citation type="journal article" date="2022" name="Allergy">
        <title>Genome assembly and annotation of Periplaneta americana reveal a comprehensive cockroach allergen profile.</title>
        <authorList>
            <person name="Wang L."/>
            <person name="Xiong Q."/>
            <person name="Saelim N."/>
            <person name="Wang L."/>
            <person name="Nong W."/>
            <person name="Wan A.T."/>
            <person name="Shi M."/>
            <person name="Liu X."/>
            <person name="Cao Q."/>
            <person name="Hui J.H.L."/>
            <person name="Sookrung N."/>
            <person name="Leung T.F."/>
            <person name="Tungtrongchitr A."/>
            <person name="Tsui S.K.W."/>
        </authorList>
    </citation>
    <scope>NUCLEOTIDE SEQUENCE [LARGE SCALE GENOMIC DNA]</scope>
    <source>
        <strain evidence="1">PWHHKU_190912</strain>
    </source>
</reference>
<dbReference type="Proteomes" id="UP001148838">
    <property type="component" value="Unassembled WGS sequence"/>
</dbReference>
<evidence type="ECO:0000313" key="2">
    <source>
        <dbReference type="Proteomes" id="UP001148838"/>
    </source>
</evidence>
<accession>A0ABQ8ST46</accession>
<name>A0ABQ8ST46_PERAM</name>
<organism evidence="1 2">
    <name type="scientific">Periplaneta americana</name>
    <name type="common">American cockroach</name>
    <name type="synonym">Blatta americana</name>
    <dbReference type="NCBI Taxonomy" id="6978"/>
    <lineage>
        <taxon>Eukaryota</taxon>
        <taxon>Metazoa</taxon>
        <taxon>Ecdysozoa</taxon>
        <taxon>Arthropoda</taxon>
        <taxon>Hexapoda</taxon>
        <taxon>Insecta</taxon>
        <taxon>Pterygota</taxon>
        <taxon>Neoptera</taxon>
        <taxon>Polyneoptera</taxon>
        <taxon>Dictyoptera</taxon>
        <taxon>Blattodea</taxon>
        <taxon>Blattoidea</taxon>
        <taxon>Blattidae</taxon>
        <taxon>Blattinae</taxon>
        <taxon>Periplaneta</taxon>
    </lineage>
</organism>
<evidence type="ECO:0000313" key="1">
    <source>
        <dbReference type="EMBL" id="KAJ4436999.1"/>
    </source>
</evidence>
<keyword evidence="2" id="KW-1185">Reference proteome</keyword>
<sequence>MAGFCDGGSEPVGSLKAICNRFRRLQSDASMQLTREQIAARRQTQILASHSNEDRACVFKHMANRTPLLYFQANALIVPLESPAMDGDPSLNPFISVFVSEHRKDALDYIGNHTPALTFIPFVTSDLILEPLCDVRKKLWNDDELELG</sequence>
<dbReference type="EMBL" id="JAJSOF020000021">
    <property type="protein sequence ID" value="KAJ4436999.1"/>
    <property type="molecule type" value="Genomic_DNA"/>
</dbReference>
<proteinExistence type="predicted"/>
<gene>
    <name evidence="1" type="ORF">ANN_17131</name>
</gene>
<protein>
    <submittedName>
        <fullName evidence="1">Uncharacterized protein</fullName>
    </submittedName>
</protein>
<comment type="caution">
    <text evidence="1">The sequence shown here is derived from an EMBL/GenBank/DDBJ whole genome shotgun (WGS) entry which is preliminary data.</text>
</comment>